<organism evidence="1 2">
    <name type="scientific">Suillus subaureus</name>
    <dbReference type="NCBI Taxonomy" id="48587"/>
    <lineage>
        <taxon>Eukaryota</taxon>
        <taxon>Fungi</taxon>
        <taxon>Dikarya</taxon>
        <taxon>Basidiomycota</taxon>
        <taxon>Agaricomycotina</taxon>
        <taxon>Agaricomycetes</taxon>
        <taxon>Agaricomycetidae</taxon>
        <taxon>Boletales</taxon>
        <taxon>Suillineae</taxon>
        <taxon>Suillaceae</taxon>
        <taxon>Suillus</taxon>
    </lineage>
</organism>
<evidence type="ECO:0000313" key="1">
    <source>
        <dbReference type="EMBL" id="KAG1807006.1"/>
    </source>
</evidence>
<reference evidence="1" key="1">
    <citation type="journal article" date="2020" name="New Phytol.">
        <title>Comparative genomics reveals dynamic genome evolution in host specialist ectomycorrhizal fungi.</title>
        <authorList>
            <person name="Lofgren L.A."/>
            <person name="Nguyen N.H."/>
            <person name="Vilgalys R."/>
            <person name="Ruytinx J."/>
            <person name="Liao H.L."/>
            <person name="Branco S."/>
            <person name="Kuo A."/>
            <person name="LaButti K."/>
            <person name="Lipzen A."/>
            <person name="Andreopoulos W."/>
            <person name="Pangilinan J."/>
            <person name="Riley R."/>
            <person name="Hundley H."/>
            <person name="Na H."/>
            <person name="Barry K."/>
            <person name="Grigoriev I.V."/>
            <person name="Stajich J.E."/>
            <person name="Kennedy P.G."/>
        </authorList>
    </citation>
    <scope>NUCLEOTIDE SEQUENCE</scope>
    <source>
        <strain evidence="1">MN1</strain>
    </source>
</reference>
<dbReference type="Proteomes" id="UP000807769">
    <property type="component" value="Unassembled WGS sequence"/>
</dbReference>
<dbReference type="EMBL" id="JABBWG010000046">
    <property type="protein sequence ID" value="KAG1807006.1"/>
    <property type="molecule type" value="Genomic_DNA"/>
</dbReference>
<dbReference type="AlphaFoldDB" id="A0A9P7DZV2"/>
<proteinExistence type="predicted"/>
<accession>A0A9P7DZV2</accession>
<name>A0A9P7DZV2_9AGAM</name>
<protein>
    <submittedName>
        <fullName evidence="1">Uncharacterized protein</fullName>
    </submittedName>
</protein>
<evidence type="ECO:0000313" key="2">
    <source>
        <dbReference type="Proteomes" id="UP000807769"/>
    </source>
</evidence>
<gene>
    <name evidence="1" type="ORF">BJ212DRAFT_1388669</name>
</gene>
<dbReference type="RefSeq" id="XP_041187772.1">
    <property type="nucleotide sequence ID" value="XM_041336934.1"/>
</dbReference>
<dbReference type="GeneID" id="64630950"/>
<keyword evidence="2" id="KW-1185">Reference proteome</keyword>
<comment type="caution">
    <text evidence="1">The sequence shown here is derived from an EMBL/GenBank/DDBJ whole genome shotgun (WGS) entry which is preliminary data.</text>
</comment>
<sequence>MDLTGISDLDPITCFNPKGGSVPPEWIAVYDGDYDDVLSDEELLAFQIQTVYELTVCSDEEDSFEERPSQEQMDYITNLVGHGPQWWMGCRRVY</sequence>
<dbReference type="OrthoDB" id="2681843at2759"/>